<dbReference type="Pfam" id="PF03466">
    <property type="entry name" value="LysR_substrate"/>
    <property type="match status" value="1"/>
</dbReference>
<evidence type="ECO:0000313" key="6">
    <source>
        <dbReference type="EMBL" id="CUH81092.1"/>
    </source>
</evidence>
<feature type="domain" description="HTH lysR-type" evidence="5">
    <location>
        <begin position="4"/>
        <end position="61"/>
    </location>
</feature>
<dbReference type="STRING" id="928856.SAMN04488049_10271"/>
<dbReference type="InterPro" id="IPR000847">
    <property type="entry name" value="LysR_HTH_N"/>
</dbReference>
<proteinExistence type="inferred from homology"/>
<dbReference type="PROSITE" id="PS50931">
    <property type="entry name" value="HTH_LYSR"/>
    <property type="match status" value="1"/>
</dbReference>
<dbReference type="InterPro" id="IPR036388">
    <property type="entry name" value="WH-like_DNA-bd_sf"/>
</dbReference>
<sequence length="312" mass="34036">MRLPPLSALPAFEATARLGSVSAAAEELGRTHSAISKQLKSLSADLGGDLFQRKGTGLQLTARGIRLQTLLEPMLQDLANLRQALRLDVSRPRVKLAISATLATRWLTPRLADFYARHPEIQVDLMMSGPHRDMNEPFDMMLSYDRLRGPFIGAGPGVMMERIALAEATYAPVCAPDYPFERMDNGLKVALRLTHAGAPNLWQAWEKLTGQPVSADHQQEHPHHILALEAAAAGMGVSISEFRVAETDLIQGRLIAPLGFFPMKDGFQAGVMPDSLSKPPVQALLNWLRDQANLPRPPVPSLTGLNSLPDPA</sequence>
<evidence type="ECO:0000313" key="7">
    <source>
        <dbReference type="Proteomes" id="UP000052022"/>
    </source>
</evidence>
<dbReference type="Pfam" id="PF00126">
    <property type="entry name" value="HTH_1"/>
    <property type="match status" value="1"/>
</dbReference>
<keyword evidence="4" id="KW-0804">Transcription</keyword>
<evidence type="ECO:0000256" key="1">
    <source>
        <dbReference type="ARBA" id="ARBA00009437"/>
    </source>
</evidence>
<accession>A0A0P1GGS9</accession>
<dbReference type="AlphaFoldDB" id="A0A0P1GGS9"/>
<dbReference type="RefSeq" id="WP_058291238.1">
    <property type="nucleotide sequence ID" value="NZ_CYSD01000042.1"/>
</dbReference>
<dbReference type="Proteomes" id="UP000052022">
    <property type="component" value="Unassembled WGS sequence"/>
</dbReference>
<gene>
    <name evidence="6" type="primary">gcvA_8</name>
    <name evidence="6" type="ORF">TRM7557_03235</name>
</gene>
<dbReference type="GO" id="GO:0043565">
    <property type="term" value="F:sequence-specific DNA binding"/>
    <property type="evidence" value="ECO:0007669"/>
    <property type="project" value="TreeGrafter"/>
</dbReference>
<dbReference type="PANTHER" id="PTHR30537:SF74">
    <property type="entry name" value="HTH-TYPE TRANSCRIPTIONAL REGULATOR TRPI"/>
    <property type="match status" value="1"/>
</dbReference>
<dbReference type="SUPFAM" id="SSF46785">
    <property type="entry name" value="Winged helix' DNA-binding domain"/>
    <property type="match status" value="1"/>
</dbReference>
<evidence type="ECO:0000256" key="4">
    <source>
        <dbReference type="ARBA" id="ARBA00023163"/>
    </source>
</evidence>
<dbReference type="InterPro" id="IPR005119">
    <property type="entry name" value="LysR_subst-bd"/>
</dbReference>
<organism evidence="6 7">
    <name type="scientific">Tritonibacter multivorans</name>
    <dbReference type="NCBI Taxonomy" id="928856"/>
    <lineage>
        <taxon>Bacteria</taxon>
        <taxon>Pseudomonadati</taxon>
        <taxon>Pseudomonadota</taxon>
        <taxon>Alphaproteobacteria</taxon>
        <taxon>Rhodobacterales</taxon>
        <taxon>Paracoccaceae</taxon>
        <taxon>Tritonibacter</taxon>
    </lineage>
</organism>
<comment type="similarity">
    <text evidence="1">Belongs to the LysR transcriptional regulatory family.</text>
</comment>
<reference evidence="6 7" key="1">
    <citation type="submission" date="2015-09" db="EMBL/GenBank/DDBJ databases">
        <authorList>
            <consortium name="Swine Surveillance"/>
        </authorList>
    </citation>
    <scope>NUCLEOTIDE SEQUENCE [LARGE SCALE GENOMIC DNA]</scope>
    <source>
        <strain evidence="6 7">CECT 7557</strain>
    </source>
</reference>
<keyword evidence="3" id="KW-0238">DNA-binding</keyword>
<evidence type="ECO:0000256" key="2">
    <source>
        <dbReference type="ARBA" id="ARBA00023015"/>
    </source>
</evidence>
<keyword evidence="2" id="KW-0805">Transcription regulation</keyword>
<dbReference type="EMBL" id="CYSD01000042">
    <property type="protein sequence ID" value="CUH81092.1"/>
    <property type="molecule type" value="Genomic_DNA"/>
</dbReference>
<dbReference type="SUPFAM" id="SSF53850">
    <property type="entry name" value="Periplasmic binding protein-like II"/>
    <property type="match status" value="1"/>
</dbReference>
<dbReference type="Gene3D" id="3.40.190.10">
    <property type="entry name" value="Periplasmic binding protein-like II"/>
    <property type="match status" value="2"/>
</dbReference>
<protein>
    <submittedName>
        <fullName evidence="6">Gcv operon activator</fullName>
    </submittedName>
</protein>
<dbReference type="InterPro" id="IPR036390">
    <property type="entry name" value="WH_DNA-bd_sf"/>
</dbReference>
<dbReference type="GO" id="GO:0003700">
    <property type="term" value="F:DNA-binding transcription factor activity"/>
    <property type="evidence" value="ECO:0007669"/>
    <property type="project" value="InterPro"/>
</dbReference>
<name>A0A0P1GGS9_9RHOB</name>
<dbReference type="InterPro" id="IPR058163">
    <property type="entry name" value="LysR-type_TF_proteobact-type"/>
</dbReference>
<dbReference type="Gene3D" id="1.10.10.10">
    <property type="entry name" value="Winged helix-like DNA-binding domain superfamily/Winged helix DNA-binding domain"/>
    <property type="match status" value="1"/>
</dbReference>
<dbReference type="GO" id="GO:0006351">
    <property type="term" value="P:DNA-templated transcription"/>
    <property type="evidence" value="ECO:0007669"/>
    <property type="project" value="TreeGrafter"/>
</dbReference>
<dbReference type="PANTHER" id="PTHR30537">
    <property type="entry name" value="HTH-TYPE TRANSCRIPTIONAL REGULATOR"/>
    <property type="match status" value="1"/>
</dbReference>
<evidence type="ECO:0000259" key="5">
    <source>
        <dbReference type="PROSITE" id="PS50931"/>
    </source>
</evidence>
<keyword evidence="7" id="KW-1185">Reference proteome</keyword>
<evidence type="ECO:0000256" key="3">
    <source>
        <dbReference type="ARBA" id="ARBA00023125"/>
    </source>
</evidence>